<keyword evidence="1" id="KW-0378">Hydrolase</keyword>
<comment type="caution">
    <text evidence="6">The sequence shown here is derived from an EMBL/GenBank/DDBJ whole genome shotgun (WGS) entry which is preliminary data.</text>
</comment>
<evidence type="ECO:0000313" key="6">
    <source>
        <dbReference type="EMBL" id="RFU17400.1"/>
    </source>
</evidence>
<dbReference type="InterPro" id="IPR041127">
    <property type="entry name" value="PET_hydrolase/cutinase-like"/>
</dbReference>
<dbReference type="OrthoDB" id="9814760at2"/>
<keyword evidence="3" id="KW-0443">Lipid metabolism</keyword>
<dbReference type="PANTHER" id="PTHR10272">
    <property type="entry name" value="PLATELET-ACTIVATING FACTOR ACETYLHYDROLASE"/>
    <property type="match status" value="1"/>
</dbReference>
<dbReference type="Pfam" id="PF03403">
    <property type="entry name" value="PAF-AH_p_II"/>
    <property type="match status" value="1"/>
</dbReference>
<name>A0A372IR27_9BACT</name>
<feature type="transmembrane region" description="Helical" evidence="4">
    <location>
        <begin position="6"/>
        <end position="25"/>
    </location>
</feature>
<sequence>MRPLEFLMCCLVVPVSFALLAGMRLGVRETHLFFLLLLVVTAVHAIYEGVHWQLGPLYLAVALLLFVSLAVRAEDVAPVVALRGTGLVALLLTAASCVLCYVLPMFHLPTPTGPYATGTSLLCFTDTGRDTSGDPLSGEQQGKDAGGRPLMVQLWYPARPSNHPFAVYRRWKETTPVSSYQSVLRTRSRTDAPLFSHGGPWPLLIFNPAWMGQRTQSTFLMQELASHGFIVVSIDHTWYSGRVAFPDGQVTDASGAPDIGNFDHSTIEEQLALGSRYTRIEAEDDIFVLDQMLALNNDPRSQWYRSMDANRVGALGHSLGGAAAEEACYLDGRIRAALNMDGWSFGDVLARGLNKPLMLMYEKGTMMAPPDSELASLPEPAQRYWQMDRENRAAVEAGLRRFGGFRLAIDGTSHWNFSDRALYSPLRSRTGAGTIAPARAHAIIGQYALAFFSRYLRGTQEPLLSRRSGTFPEADFEIFRVAEVSGASAAAGVTGVRAVPREPAMRVGAGQR</sequence>
<keyword evidence="7" id="KW-1185">Reference proteome</keyword>
<keyword evidence="4" id="KW-0472">Membrane</keyword>
<evidence type="ECO:0000259" key="5">
    <source>
        <dbReference type="Pfam" id="PF12740"/>
    </source>
</evidence>
<organism evidence="6 7">
    <name type="scientific">Paracidobacterium acidisoli</name>
    <dbReference type="NCBI Taxonomy" id="2303751"/>
    <lineage>
        <taxon>Bacteria</taxon>
        <taxon>Pseudomonadati</taxon>
        <taxon>Acidobacteriota</taxon>
        <taxon>Terriglobia</taxon>
        <taxon>Terriglobales</taxon>
        <taxon>Acidobacteriaceae</taxon>
        <taxon>Paracidobacterium</taxon>
    </lineage>
</organism>
<dbReference type="EMBL" id="QVQT01000002">
    <property type="protein sequence ID" value="RFU17400.1"/>
    <property type="molecule type" value="Genomic_DNA"/>
</dbReference>
<dbReference type="AlphaFoldDB" id="A0A372IR27"/>
<dbReference type="InterPro" id="IPR029058">
    <property type="entry name" value="AB_hydrolase_fold"/>
</dbReference>
<dbReference type="SUPFAM" id="SSF53474">
    <property type="entry name" value="alpha/beta-Hydrolases"/>
    <property type="match status" value="1"/>
</dbReference>
<evidence type="ECO:0000313" key="7">
    <source>
        <dbReference type="Proteomes" id="UP000264702"/>
    </source>
</evidence>
<evidence type="ECO:0000256" key="3">
    <source>
        <dbReference type="ARBA" id="ARBA00023098"/>
    </source>
</evidence>
<dbReference type="GO" id="GO:0016042">
    <property type="term" value="P:lipid catabolic process"/>
    <property type="evidence" value="ECO:0007669"/>
    <property type="project" value="UniProtKB-KW"/>
</dbReference>
<dbReference type="Proteomes" id="UP000264702">
    <property type="component" value="Unassembled WGS sequence"/>
</dbReference>
<feature type="transmembrane region" description="Helical" evidence="4">
    <location>
        <begin position="56"/>
        <end position="73"/>
    </location>
</feature>
<feature type="domain" description="PET hydrolase/cutinase-like" evidence="5">
    <location>
        <begin position="286"/>
        <end position="395"/>
    </location>
</feature>
<feature type="transmembrane region" description="Helical" evidence="4">
    <location>
        <begin position="32"/>
        <end position="50"/>
    </location>
</feature>
<keyword evidence="2" id="KW-0442">Lipid degradation</keyword>
<reference evidence="6 7" key="1">
    <citation type="submission" date="2018-08" db="EMBL/GenBank/DDBJ databases">
        <title>Acidipila sp. 4G-K13, an acidobacterium isolated from forest soil.</title>
        <authorList>
            <person name="Gao Z.-H."/>
            <person name="Qiu L.-H."/>
        </authorList>
    </citation>
    <scope>NUCLEOTIDE SEQUENCE [LARGE SCALE GENOMIC DNA]</scope>
    <source>
        <strain evidence="6 7">4G-K13</strain>
    </source>
</reference>
<keyword evidence="4" id="KW-0812">Transmembrane</keyword>
<feature type="transmembrane region" description="Helical" evidence="4">
    <location>
        <begin position="85"/>
        <end position="106"/>
    </location>
</feature>
<evidence type="ECO:0000256" key="2">
    <source>
        <dbReference type="ARBA" id="ARBA00022963"/>
    </source>
</evidence>
<evidence type="ECO:0000256" key="1">
    <source>
        <dbReference type="ARBA" id="ARBA00022801"/>
    </source>
</evidence>
<accession>A0A372IR27</accession>
<proteinExistence type="predicted"/>
<dbReference type="Pfam" id="PF12740">
    <property type="entry name" value="PETase"/>
    <property type="match status" value="1"/>
</dbReference>
<dbReference type="Gene3D" id="3.40.50.1820">
    <property type="entry name" value="alpha/beta hydrolase"/>
    <property type="match status" value="1"/>
</dbReference>
<keyword evidence="4" id="KW-1133">Transmembrane helix</keyword>
<dbReference type="GO" id="GO:0003847">
    <property type="term" value="F:1-alkyl-2-acetylglycerophosphocholine esterase activity"/>
    <property type="evidence" value="ECO:0007669"/>
    <property type="project" value="TreeGrafter"/>
</dbReference>
<protein>
    <recommendedName>
        <fullName evidence="5">PET hydrolase/cutinase-like domain-containing protein</fullName>
    </recommendedName>
</protein>
<dbReference type="PANTHER" id="PTHR10272:SF0">
    <property type="entry name" value="PLATELET-ACTIVATING FACTOR ACETYLHYDROLASE"/>
    <property type="match status" value="1"/>
</dbReference>
<gene>
    <name evidence="6" type="ORF">D0Y96_04355</name>
</gene>
<evidence type="ECO:0000256" key="4">
    <source>
        <dbReference type="SAM" id="Phobius"/>
    </source>
</evidence>